<dbReference type="PROSITE" id="PS01314">
    <property type="entry name" value="UPF0047"/>
    <property type="match status" value="1"/>
</dbReference>
<evidence type="ECO:0000313" key="2">
    <source>
        <dbReference type="EMBL" id="ABK14731.1"/>
    </source>
</evidence>
<dbReference type="RefSeq" id="WP_011696126.1">
    <property type="nucleotide sequence ID" value="NC_008553.1"/>
</dbReference>
<proteinExistence type="inferred from homology"/>
<name>A0B7Q7_METTP</name>
<organism evidence="2 3">
    <name type="scientific">Methanothrix thermoacetophila (strain DSM 6194 / JCM 14653 / NBRC 101360 / PT)</name>
    <name type="common">Methanosaeta thermophila</name>
    <dbReference type="NCBI Taxonomy" id="349307"/>
    <lineage>
        <taxon>Archaea</taxon>
        <taxon>Methanobacteriati</taxon>
        <taxon>Methanobacteriota</taxon>
        <taxon>Stenosarchaea group</taxon>
        <taxon>Methanomicrobia</taxon>
        <taxon>Methanotrichales</taxon>
        <taxon>Methanotrichaceae</taxon>
        <taxon>Methanothrix</taxon>
    </lineage>
</organism>
<comment type="similarity">
    <text evidence="1">Belongs to the UPF0047 family.</text>
</comment>
<dbReference type="InterPro" id="IPR001602">
    <property type="entry name" value="UPF0047_YjbQ-like"/>
</dbReference>
<dbReference type="Proteomes" id="UP000000674">
    <property type="component" value="Chromosome"/>
</dbReference>
<reference evidence="2 3" key="1">
    <citation type="submission" date="2006-10" db="EMBL/GenBank/DDBJ databases">
        <title>Complete sequence of Methanosaeta thermophila PT.</title>
        <authorList>
            <consortium name="US DOE Joint Genome Institute"/>
            <person name="Copeland A."/>
            <person name="Lucas S."/>
            <person name="Lapidus A."/>
            <person name="Barry K."/>
            <person name="Detter J.C."/>
            <person name="Glavina del Rio T."/>
            <person name="Hammon N."/>
            <person name="Israni S."/>
            <person name="Pitluck S."/>
            <person name="Chain P."/>
            <person name="Malfatti S."/>
            <person name="Shin M."/>
            <person name="Vergez L."/>
            <person name="Schmutz J."/>
            <person name="Larimer F."/>
            <person name="Land M."/>
            <person name="Hauser L."/>
            <person name="Kyrpides N."/>
            <person name="Kim E."/>
            <person name="Smith K.S."/>
            <person name="Ingram-Smith C."/>
            <person name="Richardson P."/>
        </authorList>
    </citation>
    <scope>NUCLEOTIDE SEQUENCE [LARGE SCALE GENOMIC DNA]</scope>
    <source>
        <strain evidence="3">DSM 6194 / JCM 14653 / NBRC 101360 / PT</strain>
    </source>
</reference>
<sequence length="130" mass="14133">MIELSTNRGCEIVDITPQVQRAVRDSGVIDGICLVYTLHTTTALIVNEAESGLLIDIIDKIREIVPGVGYRHGENGPAHLQASLLGNSVVVPVEKGIPLLGTWQRILFVELDGPRRRRVGVKVMGSDVAR</sequence>
<dbReference type="OrthoDB" id="6663at2157"/>
<dbReference type="InterPro" id="IPR035917">
    <property type="entry name" value="YjbQ-like_sf"/>
</dbReference>
<dbReference type="PANTHER" id="PTHR30615">
    <property type="entry name" value="UNCHARACTERIZED PROTEIN YJBQ-RELATED"/>
    <property type="match status" value="1"/>
</dbReference>
<dbReference type="PANTHER" id="PTHR30615:SF8">
    <property type="entry name" value="UPF0047 PROTEIN C4A8.02C"/>
    <property type="match status" value="1"/>
</dbReference>
<keyword evidence="3" id="KW-1185">Reference proteome</keyword>
<dbReference type="NCBIfam" id="TIGR00149">
    <property type="entry name" value="TIGR00149_YjbQ"/>
    <property type="match status" value="1"/>
</dbReference>
<protein>
    <recommendedName>
        <fullName evidence="4">Secondary thiamine-phosphate synthase enzyme</fullName>
    </recommendedName>
</protein>
<dbReference type="Pfam" id="PF01894">
    <property type="entry name" value="YjbQ"/>
    <property type="match status" value="1"/>
</dbReference>
<dbReference type="KEGG" id="mtp:Mthe_0943"/>
<evidence type="ECO:0000313" key="3">
    <source>
        <dbReference type="Proteomes" id="UP000000674"/>
    </source>
</evidence>
<dbReference type="GeneID" id="4463336"/>
<dbReference type="PIRSF" id="PIRSF004681">
    <property type="entry name" value="UCP004681"/>
    <property type="match status" value="1"/>
</dbReference>
<dbReference type="AlphaFoldDB" id="A0B7Q7"/>
<gene>
    <name evidence="2" type="ordered locus">Mthe_0943</name>
</gene>
<dbReference type="SUPFAM" id="SSF111038">
    <property type="entry name" value="YjbQ-like"/>
    <property type="match status" value="1"/>
</dbReference>
<evidence type="ECO:0000256" key="1">
    <source>
        <dbReference type="ARBA" id="ARBA00005534"/>
    </source>
</evidence>
<evidence type="ECO:0008006" key="4">
    <source>
        <dbReference type="Google" id="ProtNLM"/>
    </source>
</evidence>
<accession>A0B7Q7</accession>
<dbReference type="Gene3D" id="2.60.120.460">
    <property type="entry name" value="YjbQ-like"/>
    <property type="match status" value="1"/>
</dbReference>
<dbReference type="HOGENOM" id="CLU_096980_1_1_2"/>
<dbReference type="EMBL" id="CP000477">
    <property type="protein sequence ID" value="ABK14731.1"/>
    <property type="molecule type" value="Genomic_DNA"/>
</dbReference>